<dbReference type="CDD" id="cd01301">
    <property type="entry name" value="rDP_like"/>
    <property type="match status" value="1"/>
</dbReference>
<reference evidence="1" key="1">
    <citation type="submission" date="2021-04" db="EMBL/GenBank/DDBJ databases">
        <title>Draft genome sequence of Xylanibacillus composti strain K13.</title>
        <authorList>
            <person name="Uke A."/>
            <person name="Chhe C."/>
            <person name="Baramee S."/>
            <person name="Kosugi A."/>
        </authorList>
    </citation>
    <scope>NUCLEOTIDE SEQUENCE</scope>
    <source>
        <strain evidence="1">K13</strain>
    </source>
</reference>
<name>A0A8J4H6W5_9BACL</name>
<dbReference type="SUPFAM" id="SSF51556">
    <property type="entry name" value="Metallo-dependent hydrolases"/>
    <property type="match status" value="1"/>
</dbReference>
<dbReference type="GO" id="GO:0070573">
    <property type="term" value="F:metallodipeptidase activity"/>
    <property type="evidence" value="ECO:0007669"/>
    <property type="project" value="InterPro"/>
</dbReference>
<keyword evidence="2" id="KW-1185">Reference proteome</keyword>
<dbReference type="PANTHER" id="PTHR10443:SF12">
    <property type="entry name" value="DIPEPTIDASE"/>
    <property type="match status" value="1"/>
</dbReference>
<gene>
    <name evidence="1" type="ORF">XYCOK13_38150</name>
</gene>
<organism evidence="1 2">
    <name type="scientific">Xylanibacillus composti</name>
    <dbReference type="NCBI Taxonomy" id="1572762"/>
    <lineage>
        <taxon>Bacteria</taxon>
        <taxon>Bacillati</taxon>
        <taxon>Bacillota</taxon>
        <taxon>Bacilli</taxon>
        <taxon>Bacillales</taxon>
        <taxon>Paenibacillaceae</taxon>
        <taxon>Xylanibacillus</taxon>
    </lineage>
</organism>
<dbReference type="Proteomes" id="UP000677918">
    <property type="component" value="Unassembled WGS sequence"/>
</dbReference>
<dbReference type="Gene3D" id="3.20.20.140">
    <property type="entry name" value="Metal-dependent hydrolases"/>
    <property type="match status" value="1"/>
</dbReference>
<evidence type="ECO:0000313" key="2">
    <source>
        <dbReference type="Proteomes" id="UP000677918"/>
    </source>
</evidence>
<dbReference type="PROSITE" id="PS51365">
    <property type="entry name" value="RENAL_DIPEPTIDASE_2"/>
    <property type="match status" value="1"/>
</dbReference>
<dbReference type="EMBL" id="BOVK01000065">
    <property type="protein sequence ID" value="GIQ70991.1"/>
    <property type="molecule type" value="Genomic_DNA"/>
</dbReference>
<dbReference type="Pfam" id="PF01244">
    <property type="entry name" value="Peptidase_M19"/>
    <property type="match status" value="1"/>
</dbReference>
<dbReference type="InterPro" id="IPR008257">
    <property type="entry name" value="Pept_M19"/>
</dbReference>
<dbReference type="InterPro" id="IPR032466">
    <property type="entry name" value="Metal_Hydrolase"/>
</dbReference>
<dbReference type="AlphaFoldDB" id="A0A8J4H6W5"/>
<dbReference type="GO" id="GO:0006508">
    <property type="term" value="P:proteolysis"/>
    <property type="evidence" value="ECO:0007669"/>
    <property type="project" value="InterPro"/>
</dbReference>
<proteinExistence type="predicted"/>
<accession>A0A8J4H6W5</accession>
<comment type="caution">
    <text evidence="1">The sequence shown here is derived from an EMBL/GenBank/DDBJ whole genome shotgun (WGS) entry which is preliminary data.</text>
</comment>
<dbReference type="PANTHER" id="PTHR10443">
    <property type="entry name" value="MICROSOMAL DIPEPTIDASE"/>
    <property type="match status" value="1"/>
</dbReference>
<sequence>MHVWDGHCDVLAKLLERPELTFDDPGLDANRARLRSGGVRMQTFAIFLCDRKPKPTMDDALESVRLFQERILADPAFMPIRSQKDVEELSKDLLRTGAMLTLEGADVIEGRTAYLRALFDLGVRAVGLTWNYANWAADGVREPRQGGLTVKGKQFVRECNQLGMIVDVSHLTETGFWELCEMSRRPFYASHSNAYAICPHPRNLKNDQIEALFRQGGIMGLTFVPYFLRKGSGAAIDDVLRHVEHVCGLGGERQLTFGSDFDGINEWVRGLEHAGCYPQLIEALLRRYSETQVRGFLWENARQFFNSALPEV</sequence>
<dbReference type="RefSeq" id="WP_213413799.1">
    <property type="nucleotide sequence ID" value="NZ_BOVK01000065.1"/>
</dbReference>
<evidence type="ECO:0000313" key="1">
    <source>
        <dbReference type="EMBL" id="GIQ70991.1"/>
    </source>
</evidence>
<protein>
    <submittedName>
        <fullName evidence="1">Diguanylate cyclase</fullName>
    </submittedName>
</protein>